<evidence type="ECO:0000313" key="2">
    <source>
        <dbReference type="EMBL" id="RGN90013.1"/>
    </source>
</evidence>
<dbReference type="EMBL" id="QRUH01000001">
    <property type="protein sequence ID" value="RGR51363.1"/>
    <property type="molecule type" value="Genomic_DNA"/>
</dbReference>
<dbReference type="Proteomes" id="UP000285839">
    <property type="component" value="Unassembled WGS sequence"/>
</dbReference>
<name>A0A396FXG8_9FIRM</name>
<dbReference type="RefSeq" id="WP_117591851.1">
    <property type="nucleotide sequence ID" value="NZ_JAAILP010000001.1"/>
</dbReference>
<dbReference type="Proteomes" id="UP000261105">
    <property type="component" value="Unassembled WGS sequence"/>
</dbReference>
<reference evidence="5 6" key="1">
    <citation type="submission" date="2018-08" db="EMBL/GenBank/DDBJ databases">
        <title>A genome reference for cultivated species of the human gut microbiota.</title>
        <authorList>
            <person name="Zou Y."/>
            <person name="Xue W."/>
            <person name="Luo G."/>
        </authorList>
    </citation>
    <scope>NUCLEOTIDE SEQUENCE [LARGE SCALE GENOMIC DNA]</scope>
    <source>
        <strain evidence="3 7">AF25-21</strain>
        <strain evidence="4 6">AM29-25AC</strain>
        <strain evidence="2 5">OM03-6</strain>
    </source>
</reference>
<gene>
    <name evidence="4" type="ORF">DW767_00920</name>
    <name evidence="3" type="ORF">DWY46_01745</name>
    <name evidence="2" type="ORF">DXB38_02595</name>
</gene>
<evidence type="ECO:0000313" key="5">
    <source>
        <dbReference type="Proteomes" id="UP000261105"/>
    </source>
</evidence>
<sequence>MILKQWSEILRNVTMLSQLGLSFITPLLLCLALCWFIISKTGVGVWVYIPGFFFGMGGSATVAYKFYLSVNKQEKKKHKKNKIYFNRHS</sequence>
<feature type="transmembrane region" description="Helical" evidence="1">
    <location>
        <begin position="21"/>
        <end position="39"/>
    </location>
</feature>
<feature type="transmembrane region" description="Helical" evidence="1">
    <location>
        <begin position="45"/>
        <end position="67"/>
    </location>
</feature>
<evidence type="ECO:0000256" key="1">
    <source>
        <dbReference type="SAM" id="Phobius"/>
    </source>
</evidence>
<dbReference type="InterPro" id="IPR032820">
    <property type="entry name" value="ATPase_put"/>
</dbReference>
<proteinExistence type="predicted"/>
<keyword evidence="1" id="KW-1133">Transmembrane helix</keyword>
<dbReference type="Proteomes" id="UP000284644">
    <property type="component" value="Unassembled WGS sequence"/>
</dbReference>
<evidence type="ECO:0000313" key="7">
    <source>
        <dbReference type="Proteomes" id="UP000285839"/>
    </source>
</evidence>
<dbReference type="EMBL" id="QSUZ01000002">
    <property type="protein sequence ID" value="RGN90013.1"/>
    <property type="molecule type" value="Genomic_DNA"/>
</dbReference>
<protein>
    <submittedName>
        <fullName evidence="2">ATPase F0F1</fullName>
    </submittedName>
</protein>
<dbReference type="AlphaFoldDB" id="A0A396FXG8"/>
<keyword evidence="1" id="KW-0472">Membrane</keyword>
<dbReference type="Pfam" id="PF09527">
    <property type="entry name" value="ATPase_gene1"/>
    <property type="match status" value="1"/>
</dbReference>
<comment type="caution">
    <text evidence="2">The sequence shown here is derived from an EMBL/GenBank/DDBJ whole genome shotgun (WGS) entry which is preliminary data.</text>
</comment>
<dbReference type="EMBL" id="QSJW01000001">
    <property type="protein sequence ID" value="RHE15746.1"/>
    <property type="molecule type" value="Genomic_DNA"/>
</dbReference>
<keyword evidence="1" id="KW-0812">Transmembrane</keyword>
<evidence type="ECO:0000313" key="3">
    <source>
        <dbReference type="EMBL" id="RGR51363.1"/>
    </source>
</evidence>
<evidence type="ECO:0000313" key="4">
    <source>
        <dbReference type="EMBL" id="RHE15746.1"/>
    </source>
</evidence>
<organism evidence="2 5">
    <name type="scientific">Blautia obeum</name>
    <dbReference type="NCBI Taxonomy" id="40520"/>
    <lineage>
        <taxon>Bacteria</taxon>
        <taxon>Bacillati</taxon>
        <taxon>Bacillota</taxon>
        <taxon>Clostridia</taxon>
        <taxon>Lachnospirales</taxon>
        <taxon>Lachnospiraceae</taxon>
        <taxon>Blautia</taxon>
    </lineage>
</organism>
<evidence type="ECO:0000313" key="6">
    <source>
        <dbReference type="Proteomes" id="UP000284644"/>
    </source>
</evidence>
<accession>A0A396FXG8</accession>